<feature type="domain" description="Dihydroorotate dehydrogenase catalytic" evidence="7">
    <location>
        <begin position="97"/>
        <end position="290"/>
    </location>
</feature>
<dbReference type="RefSeq" id="WP_111355389.1">
    <property type="nucleotide sequence ID" value="NZ_NHSK01000145.1"/>
</dbReference>
<evidence type="ECO:0000256" key="2">
    <source>
        <dbReference type="ARBA" id="ARBA00004725"/>
    </source>
</evidence>
<dbReference type="Pfam" id="PF01180">
    <property type="entry name" value="DHO_dh"/>
    <property type="match status" value="1"/>
</dbReference>
<dbReference type="CDD" id="cd04739">
    <property type="entry name" value="DHOD_like"/>
    <property type="match status" value="1"/>
</dbReference>
<dbReference type="UniPathway" id="UPA00070"/>
<protein>
    <submittedName>
        <fullName evidence="8">Dihydroorotate dehydrogenase</fullName>
        <ecNumber evidence="8">1.3.98.1</ecNumber>
    </submittedName>
</protein>
<keyword evidence="5" id="KW-0665">Pyrimidine biosynthesis</keyword>
<dbReference type="Proteomes" id="UP000248863">
    <property type="component" value="Unassembled WGS sequence"/>
</dbReference>
<keyword evidence="6 8" id="KW-0560">Oxidoreductase</keyword>
<dbReference type="NCBIfam" id="NF005741">
    <property type="entry name" value="PRK07565.1"/>
    <property type="match status" value="1"/>
</dbReference>
<evidence type="ECO:0000313" key="8">
    <source>
        <dbReference type="EMBL" id="RAI41770.1"/>
    </source>
</evidence>
<gene>
    <name evidence="8" type="ORF">CH338_02135</name>
</gene>
<keyword evidence="3" id="KW-0285">Flavoprotein</keyword>
<dbReference type="InterPro" id="IPR005720">
    <property type="entry name" value="Dihydroorotate_DH_cat"/>
</dbReference>
<dbReference type="SUPFAM" id="SSF51395">
    <property type="entry name" value="FMN-linked oxidoreductases"/>
    <property type="match status" value="1"/>
</dbReference>
<dbReference type="GO" id="GO:1990663">
    <property type="term" value="F:dihydroorotate dehydrogenase (fumarate) activity"/>
    <property type="evidence" value="ECO:0007669"/>
    <property type="project" value="UniProtKB-EC"/>
</dbReference>
<keyword evidence="4" id="KW-0288">FMN</keyword>
<dbReference type="GO" id="GO:0006207">
    <property type="term" value="P:'de novo' pyrimidine nucleobase biosynthetic process"/>
    <property type="evidence" value="ECO:0007669"/>
    <property type="project" value="TreeGrafter"/>
</dbReference>
<dbReference type="InterPro" id="IPR012135">
    <property type="entry name" value="Dihydroorotate_DH_1_2"/>
</dbReference>
<dbReference type="EMBL" id="NPEU01000010">
    <property type="protein sequence ID" value="RAI41770.1"/>
    <property type="molecule type" value="Genomic_DNA"/>
</dbReference>
<accession>A0A327KS56</accession>
<keyword evidence="9" id="KW-1185">Reference proteome</keyword>
<comment type="caution">
    <text evidence="8">The sequence shown here is derived from an EMBL/GenBank/DDBJ whole genome shotgun (WGS) entry which is preliminary data.</text>
</comment>
<sequence>MTDLTTRYLGLKLGSPLVASASPLCDSVDGICRLADAGVAAVVLPSLFEEQLTLESLALHADLERGADTFAEAAGFFPDLHTYNLGPDGCLELICQAKARVDIPVIASLNGVTVGGWIEYAKLMQDAGADALELNTYSIAVDPEKSAAEIEDGYVELLKAIKAQIKIPVAVKLSPFFSAPANIARRLGEAGADGLVLFNRFYQPDFDIEEREVVASLALSRPEELLVRLHWVAILYGRVKADLAITGGVHSATDVVKSVMAGAKVACTTSALLQHGPGYAKALLRDLAAWLDAHEYESVSQMCGSMSRDAIRNPSAYERGNYMKVLSSYTLRDDILAV</sequence>
<name>A0A327KS56_9BRAD</name>
<evidence type="ECO:0000313" key="9">
    <source>
        <dbReference type="Proteomes" id="UP000248863"/>
    </source>
</evidence>
<evidence type="ECO:0000259" key="7">
    <source>
        <dbReference type="Pfam" id="PF01180"/>
    </source>
</evidence>
<dbReference type="InterPro" id="IPR013785">
    <property type="entry name" value="Aldolase_TIM"/>
</dbReference>
<reference evidence="8 9" key="1">
    <citation type="submission" date="2017-07" db="EMBL/GenBank/DDBJ databases">
        <title>Draft Genome Sequences of Select Purple Nonsulfur Bacteria.</title>
        <authorList>
            <person name="Lasarre B."/>
            <person name="Mckinlay J.B."/>
        </authorList>
    </citation>
    <scope>NUCLEOTIDE SEQUENCE [LARGE SCALE GENOMIC DNA]</scope>
    <source>
        <strain evidence="8 9">DSM 11907</strain>
    </source>
</reference>
<dbReference type="GO" id="GO:0044205">
    <property type="term" value="P:'de novo' UMP biosynthetic process"/>
    <property type="evidence" value="ECO:0007669"/>
    <property type="project" value="UniProtKB-UniPathway"/>
</dbReference>
<dbReference type="PIRSF" id="PIRSF000164">
    <property type="entry name" value="DHO_oxidase"/>
    <property type="match status" value="1"/>
</dbReference>
<organism evidence="8 9">
    <name type="scientific">Rhodoplanes elegans</name>
    <dbReference type="NCBI Taxonomy" id="29408"/>
    <lineage>
        <taxon>Bacteria</taxon>
        <taxon>Pseudomonadati</taxon>
        <taxon>Pseudomonadota</taxon>
        <taxon>Alphaproteobacteria</taxon>
        <taxon>Hyphomicrobiales</taxon>
        <taxon>Nitrobacteraceae</taxon>
        <taxon>Rhodoplanes</taxon>
    </lineage>
</organism>
<dbReference type="AlphaFoldDB" id="A0A327KS56"/>
<dbReference type="OrthoDB" id="9794954at2"/>
<dbReference type="Gene3D" id="3.20.20.70">
    <property type="entry name" value="Aldolase class I"/>
    <property type="match status" value="1"/>
</dbReference>
<evidence type="ECO:0000256" key="4">
    <source>
        <dbReference type="ARBA" id="ARBA00022643"/>
    </source>
</evidence>
<dbReference type="PANTHER" id="PTHR48109:SF3">
    <property type="entry name" value="SLL0744 PROTEIN"/>
    <property type="match status" value="1"/>
</dbReference>
<dbReference type="EC" id="1.3.98.1" evidence="8"/>
<dbReference type="PANTHER" id="PTHR48109">
    <property type="entry name" value="DIHYDROOROTATE DEHYDROGENASE (QUINONE), MITOCHONDRIAL-RELATED"/>
    <property type="match status" value="1"/>
</dbReference>
<evidence type="ECO:0000256" key="6">
    <source>
        <dbReference type="ARBA" id="ARBA00023002"/>
    </source>
</evidence>
<evidence type="ECO:0000256" key="5">
    <source>
        <dbReference type="ARBA" id="ARBA00022975"/>
    </source>
</evidence>
<evidence type="ECO:0000256" key="1">
    <source>
        <dbReference type="ARBA" id="ARBA00001917"/>
    </source>
</evidence>
<dbReference type="InterPro" id="IPR050074">
    <property type="entry name" value="DHO_dehydrogenase"/>
</dbReference>
<dbReference type="GO" id="GO:0005737">
    <property type="term" value="C:cytoplasm"/>
    <property type="evidence" value="ECO:0007669"/>
    <property type="project" value="InterPro"/>
</dbReference>
<comment type="pathway">
    <text evidence="2">Pyrimidine metabolism; UMP biosynthesis via de novo pathway.</text>
</comment>
<comment type="cofactor">
    <cofactor evidence="1">
        <name>FMN</name>
        <dbReference type="ChEBI" id="CHEBI:58210"/>
    </cofactor>
</comment>
<proteinExistence type="predicted"/>
<evidence type="ECO:0000256" key="3">
    <source>
        <dbReference type="ARBA" id="ARBA00022630"/>
    </source>
</evidence>